<evidence type="ECO:0000313" key="2">
    <source>
        <dbReference type="Proteomes" id="UP000629098"/>
    </source>
</evidence>
<dbReference type="AlphaFoldDB" id="A0A8J6XT62"/>
<dbReference type="Proteomes" id="UP000629098">
    <property type="component" value="Unassembled WGS sequence"/>
</dbReference>
<sequence length="77" mass="8533">MQSVQDKIVEKLQLLPEAALNQVLNFVESLAQETIKEPKGIPGSHLLRFAGTIAREDLELMAQAIEADCGKVDVDEW</sequence>
<protein>
    <recommendedName>
        <fullName evidence="3">DUF2281 domain-containing protein</fullName>
    </recommendedName>
</protein>
<keyword evidence="2" id="KW-1185">Reference proteome</keyword>
<comment type="caution">
    <text evidence="1">The sequence shown here is derived from an EMBL/GenBank/DDBJ whole genome shotgun (WGS) entry which is preliminary data.</text>
</comment>
<evidence type="ECO:0000313" key="1">
    <source>
        <dbReference type="EMBL" id="MBD2777964.1"/>
    </source>
</evidence>
<dbReference type="EMBL" id="JACXAE010000118">
    <property type="protein sequence ID" value="MBD2777964.1"/>
    <property type="molecule type" value="Genomic_DNA"/>
</dbReference>
<proteinExistence type="predicted"/>
<gene>
    <name evidence="1" type="ORF">ICL16_39455</name>
</gene>
<name>A0A8J6XT62_9CYAN</name>
<evidence type="ECO:0008006" key="3">
    <source>
        <dbReference type="Google" id="ProtNLM"/>
    </source>
</evidence>
<accession>A0A8J6XT62</accession>
<dbReference type="RefSeq" id="WP_190837047.1">
    <property type="nucleotide sequence ID" value="NZ_CAWPPI010000118.1"/>
</dbReference>
<reference evidence="1" key="1">
    <citation type="submission" date="2020-09" db="EMBL/GenBank/DDBJ databases">
        <title>Iningainema tapete sp. nov. (Scytonemataceae, Cyanobacteria) from greenhouses in central Florida (USA) produces two types of nodularin with biosynthetic potential for microcystin-LR and anabaenopeptins.</title>
        <authorList>
            <person name="Berthold D.E."/>
            <person name="Lefler F.W."/>
            <person name="Huang I.-S."/>
            <person name="Abdulla H."/>
            <person name="Zimba P.V."/>
            <person name="Laughinghouse H.D. IV."/>
        </authorList>
    </citation>
    <scope>NUCLEOTIDE SEQUENCE</scope>
    <source>
        <strain evidence="1">BLCCT55</strain>
    </source>
</reference>
<organism evidence="1 2">
    <name type="scientific">Iningainema tapete BLCC-T55</name>
    <dbReference type="NCBI Taxonomy" id="2748662"/>
    <lineage>
        <taxon>Bacteria</taxon>
        <taxon>Bacillati</taxon>
        <taxon>Cyanobacteriota</taxon>
        <taxon>Cyanophyceae</taxon>
        <taxon>Nostocales</taxon>
        <taxon>Scytonemataceae</taxon>
        <taxon>Iningainema tapete</taxon>
    </lineage>
</organism>